<evidence type="ECO:0000256" key="5">
    <source>
        <dbReference type="ARBA" id="ARBA00023157"/>
    </source>
</evidence>
<dbReference type="CDD" id="cd03020">
    <property type="entry name" value="DsbA_DsbC_DsbG"/>
    <property type="match status" value="1"/>
</dbReference>
<dbReference type="EMBL" id="FOGC01000002">
    <property type="protein sequence ID" value="SEQ37775.1"/>
    <property type="molecule type" value="Genomic_DNA"/>
</dbReference>
<keyword evidence="3 7" id="KW-0732">Signal</keyword>
<dbReference type="PROSITE" id="PS00194">
    <property type="entry name" value="THIOREDOXIN_1"/>
    <property type="match status" value="1"/>
</dbReference>
<evidence type="ECO:0000313" key="11">
    <source>
        <dbReference type="Proteomes" id="UP000242515"/>
    </source>
</evidence>
<dbReference type="NCBIfam" id="NF008129">
    <property type="entry name" value="PRK10877.1"/>
    <property type="match status" value="1"/>
</dbReference>
<dbReference type="InterPro" id="IPR009094">
    <property type="entry name" value="DiS-bond_isomerase_DsbC/G_N_sf"/>
</dbReference>
<comment type="function">
    <text evidence="7">Required for disulfide bond formation in some periplasmic proteins. Acts by transferring its disulfide bond to other proteins and is reduced in the process.</text>
</comment>
<dbReference type="PANTHER" id="PTHR35272:SF3">
    <property type="entry name" value="THIOL:DISULFIDE INTERCHANGE PROTEIN DSBC"/>
    <property type="match status" value="1"/>
</dbReference>
<dbReference type="InterPro" id="IPR012336">
    <property type="entry name" value="Thioredoxin-like_fold"/>
</dbReference>
<accession>A0A1H9FJ12</accession>
<feature type="signal peptide" evidence="7">
    <location>
        <begin position="1"/>
        <end position="22"/>
    </location>
</feature>
<comment type="similarity">
    <text evidence="2 7">Belongs to the thioredoxin family. DsbC subfamily.</text>
</comment>
<dbReference type="SUPFAM" id="SSF52833">
    <property type="entry name" value="Thioredoxin-like"/>
    <property type="match status" value="1"/>
</dbReference>
<evidence type="ECO:0000256" key="7">
    <source>
        <dbReference type="RuleBase" id="RU364038"/>
    </source>
</evidence>
<keyword evidence="5" id="KW-1015">Disulfide bond</keyword>
<dbReference type="Gene3D" id="3.40.30.10">
    <property type="entry name" value="Glutaredoxin"/>
    <property type="match status" value="1"/>
</dbReference>
<dbReference type="InterPro" id="IPR033954">
    <property type="entry name" value="DiS-bond_Isoase_DsbC/G"/>
</dbReference>
<evidence type="ECO:0000259" key="9">
    <source>
        <dbReference type="Pfam" id="PF13098"/>
    </source>
</evidence>
<comment type="subcellular location">
    <subcellularLocation>
        <location evidence="1 7">Periplasm</location>
    </subcellularLocation>
</comment>
<evidence type="ECO:0000256" key="4">
    <source>
        <dbReference type="ARBA" id="ARBA00022764"/>
    </source>
</evidence>
<sequence>MLKKSLLSMVALCALFSSASYANNAAIIQSLTKLGVSISDIQPSPLSGVSTVLTDNGALYVTDDGKQMIQGPLYDISGKTPVNVTFQTLDKKVEALVPEMIVYKAPKEQHVVTVFTDITCGYCHKLHQQISDYNALGITVRYLAFPREGMQGDVAKAMKNVWCAKDRKAAFDAAMGGKTPAAASCNIDIGKQYQLGLLYGIQGTPAILTKNGVMIPGYQGPNELKQYLDRINAG</sequence>
<feature type="domain" description="Thioredoxin-like fold" evidence="9">
    <location>
        <begin position="106"/>
        <end position="228"/>
    </location>
</feature>
<dbReference type="SUPFAM" id="SSF54423">
    <property type="entry name" value="DsbC/DsbG N-terminal domain-like"/>
    <property type="match status" value="1"/>
</dbReference>
<protein>
    <recommendedName>
        <fullName evidence="7">Thiol:disulfide interchange protein</fullName>
    </recommendedName>
</protein>
<evidence type="ECO:0000256" key="1">
    <source>
        <dbReference type="ARBA" id="ARBA00004418"/>
    </source>
</evidence>
<keyword evidence="4 7" id="KW-0574">Periplasm</keyword>
<dbReference type="Pfam" id="PF13098">
    <property type="entry name" value="Thioredoxin_2"/>
    <property type="match status" value="1"/>
</dbReference>
<keyword evidence="11" id="KW-1185">Reference proteome</keyword>
<reference evidence="11" key="1">
    <citation type="submission" date="2016-10" db="EMBL/GenBank/DDBJ databases">
        <authorList>
            <person name="Varghese N."/>
            <person name="Submissions S."/>
        </authorList>
    </citation>
    <scope>NUCLEOTIDE SEQUENCE [LARGE SCALE GENOMIC DNA]</scope>
    <source>
        <strain evidence="11">8N4</strain>
    </source>
</reference>
<gene>
    <name evidence="10" type="ORF">SAMN05216522_102333</name>
</gene>
<dbReference type="PANTHER" id="PTHR35272">
    <property type="entry name" value="THIOL:DISULFIDE INTERCHANGE PROTEIN DSBC-RELATED"/>
    <property type="match status" value="1"/>
</dbReference>
<dbReference type="AlphaFoldDB" id="A0A1H9FJ12"/>
<dbReference type="InterPro" id="IPR018950">
    <property type="entry name" value="DiS-bond_isomerase_DsbC/G_N"/>
</dbReference>
<evidence type="ECO:0000259" key="8">
    <source>
        <dbReference type="Pfam" id="PF10411"/>
    </source>
</evidence>
<evidence type="ECO:0000256" key="2">
    <source>
        <dbReference type="ARBA" id="ARBA00009813"/>
    </source>
</evidence>
<name>A0A1H9FJ12_9GAMM</name>
<evidence type="ECO:0000256" key="3">
    <source>
        <dbReference type="ARBA" id="ARBA00022729"/>
    </source>
</evidence>
<evidence type="ECO:0000313" key="10">
    <source>
        <dbReference type="EMBL" id="SEQ37775.1"/>
    </source>
</evidence>
<dbReference type="Gene3D" id="3.10.450.70">
    <property type="entry name" value="Disulphide bond isomerase, DsbC/G, N-terminal"/>
    <property type="match status" value="1"/>
</dbReference>
<feature type="domain" description="Disulphide bond isomerase DsbC/G N-terminal" evidence="8">
    <location>
        <begin position="19"/>
        <end position="85"/>
    </location>
</feature>
<dbReference type="Pfam" id="PF10411">
    <property type="entry name" value="DsbC_N"/>
    <property type="match status" value="1"/>
</dbReference>
<dbReference type="GO" id="GO:0042597">
    <property type="term" value="C:periplasmic space"/>
    <property type="evidence" value="ECO:0007669"/>
    <property type="project" value="UniProtKB-SubCell"/>
</dbReference>
<dbReference type="STRING" id="988801.SAMN05216522_102333"/>
<dbReference type="InterPro" id="IPR036249">
    <property type="entry name" value="Thioredoxin-like_sf"/>
</dbReference>
<dbReference type="InterPro" id="IPR051470">
    <property type="entry name" value="Thiol:disulfide_interchange"/>
</dbReference>
<feature type="chain" id="PRO_5017104804" description="Thiol:disulfide interchange protein" evidence="7">
    <location>
        <begin position="23"/>
        <end position="234"/>
    </location>
</feature>
<evidence type="ECO:0000256" key="6">
    <source>
        <dbReference type="ARBA" id="ARBA00023284"/>
    </source>
</evidence>
<keyword evidence="6 7" id="KW-0676">Redox-active center</keyword>
<dbReference type="InterPro" id="IPR017937">
    <property type="entry name" value="Thioredoxin_CS"/>
</dbReference>
<proteinExistence type="inferred from homology"/>
<dbReference type="Proteomes" id="UP000242515">
    <property type="component" value="Unassembled WGS sequence"/>
</dbReference>
<organism evidence="10 11">
    <name type="scientific">Rosenbergiella nectarea</name>
    <dbReference type="NCBI Taxonomy" id="988801"/>
    <lineage>
        <taxon>Bacteria</taxon>
        <taxon>Pseudomonadati</taxon>
        <taxon>Pseudomonadota</taxon>
        <taxon>Gammaproteobacteria</taxon>
        <taxon>Enterobacterales</taxon>
        <taxon>Erwiniaceae</taxon>
        <taxon>Rosenbergiella</taxon>
    </lineage>
</organism>